<dbReference type="EMBL" id="FOBW01000002">
    <property type="protein sequence ID" value="SEM35681.1"/>
    <property type="molecule type" value="Genomic_DNA"/>
</dbReference>
<reference evidence="2" key="1">
    <citation type="submission" date="2016-10" db="EMBL/GenBank/DDBJ databases">
        <authorList>
            <person name="Varghese N."/>
            <person name="Submissions S."/>
        </authorList>
    </citation>
    <scope>NUCLEOTIDE SEQUENCE [LARGE SCALE GENOMIC DNA]</scope>
    <source>
        <strain evidence="2">B48,IBRC-M 10115,DSM 25386,CECT 8001</strain>
    </source>
</reference>
<keyword evidence="2" id="KW-1185">Reference proteome</keyword>
<dbReference type="AlphaFoldDB" id="A0A1H7XPL2"/>
<gene>
    <name evidence="1" type="ORF">SAMN05192533_102304</name>
</gene>
<accession>A0A1H7XPL2</accession>
<evidence type="ECO:0000313" key="1">
    <source>
        <dbReference type="EMBL" id="SEM35681.1"/>
    </source>
</evidence>
<organism evidence="1 2">
    <name type="scientific">Mesobacillus persicus</name>
    <dbReference type="NCBI Taxonomy" id="930146"/>
    <lineage>
        <taxon>Bacteria</taxon>
        <taxon>Bacillati</taxon>
        <taxon>Bacillota</taxon>
        <taxon>Bacilli</taxon>
        <taxon>Bacillales</taxon>
        <taxon>Bacillaceae</taxon>
        <taxon>Mesobacillus</taxon>
    </lineage>
</organism>
<sequence length="93" mass="11246">MKYTFNLVDSFHIKEKEEFLVYLNVECKQKRETFFIKMDLYSGKVKDIKHFGRLVLELSLSIEERKAFYQELGEYVKKNHFNIILTGVEQPYE</sequence>
<dbReference type="STRING" id="930146.SAMN05192533_102304"/>
<proteinExistence type="predicted"/>
<dbReference type="RefSeq" id="WP_090741425.1">
    <property type="nucleotide sequence ID" value="NZ_FOBW01000002.1"/>
</dbReference>
<dbReference type="Proteomes" id="UP000198553">
    <property type="component" value="Unassembled WGS sequence"/>
</dbReference>
<evidence type="ECO:0000313" key="2">
    <source>
        <dbReference type="Proteomes" id="UP000198553"/>
    </source>
</evidence>
<protein>
    <submittedName>
        <fullName evidence="1">Uncharacterized protein</fullName>
    </submittedName>
</protein>
<name>A0A1H7XPL2_9BACI</name>